<organism evidence="1 2">
    <name type="scientific">Phytophthora oleae</name>
    <dbReference type="NCBI Taxonomy" id="2107226"/>
    <lineage>
        <taxon>Eukaryota</taxon>
        <taxon>Sar</taxon>
        <taxon>Stramenopiles</taxon>
        <taxon>Oomycota</taxon>
        <taxon>Peronosporomycetes</taxon>
        <taxon>Peronosporales</taxon>
        <taxon>Peronosporaceae</taxon>
        <taxon>Phytophthora</taxon>
    </lineage>
</organism>
<accession>A0ABD3FZF5</accession>
<gene>
    <name evidence="1" type="ORF">V7S43_004244</name>
</gene>
<evidence type="ECO:0000313" key="1">
    <source>
        <dbReference type="EMBL" id="KAL3671060.1"/>
    </source>
</evidence>
<comment type="caution">
    <text evidence="1">The sequence shown here is derived from an EMBL/GenBank/DDBJ whole genome shotgun (WGS) entry which is preliminary data.</text>
</comment>
<dbReference type="Proteomes" id="UP001632037">
    <property type="component" value="Unassembled WGS sequence"/>
</dbReference>
<evidence type="ECO:0000313" key="2">
    <source>
        <dbReference type="Proteomes" id="UP001632037"/>
    </source>
</evidence>
<sequence>MKYMARSDLWLSAHDANEEDPADERHSMFSYVRASKSVDEMSRLRKLTSLTYLGGKLRGMFHREHRDTIVCEEDEESPGSKRNIYDIIRRNEESSNFDRLAKFSDAVPAVRPVTFSQSASMPESYEPSKEQRWCINCSKCFQRGLSRFDQYCGLDCKTAHRMRQSASHYLAAQSSSLISEQTLAVRAAATRPPPHFTTHSAASQRRG</sequence>
<dbReference type="EMBL" id="JBIMZQ010000006">
    <property type="protein sequence ID" value="KAL3671060.1"/>
    <property type="molecule type" value="Genomic_DNA"/>
</dbReference>
<dbReference type="AlphaFoldDB" id="A0ABD3FZF5"/>
<proteinExistence type="predicted"/>
<name>A0ABD3FZF5_9STRA</name>
<reference evidence="1 2" key="1">
    <citation type="submission" date="2024-09" db="EMBL/GenBank/DDBJ databases">
        <title>Genome sequencing and assembly of Phytophthora oleae, isolate VK10A, causative agent of rot of olive drupes.</title>
        <authorList>
            <person name="Conti Taguali S."/>
            <person name="Riolo M."/>
            <person name="La Spada F."/>
            <person name="Cacciola S.O."/>
            <person name="Dionisio G."/>
        </authorList>
    </citation>
    <scope>NUCLEOTIDE SEQUENCE [LARGE SCALE GENOMIC DNA]</scope>
    <source>
        <strain evidence="1 2">VK10A</strain>
    </source>
</reference>
<keyword evidence="2" id="KW-1185">Reference proteome</keyword>
<protein>
    <submittedName>
        <fullName evidence="1">Uncharacterized protein</fullName>
    </submittedName>
</protein>